<evidence type="ECO:0000256" key="1">
    <source>
        <dbReference type="ARBA" id="ARBA00005695"/>
    </source>
</evidence>
<feature type="domain" description="Solute-binding protein family 5" evidence="3">
    <location>
        <begin position="56"/>
        <end position="435"/>
    </location>
</feature>
<dbReference type="Gene3D" id="3.40.190.10">
    <property type="entry name" value="Periplasmic binding protein-like II"/>
    <property type="match status" value="1"/>
</dbReference>
<keyword evidence="2" id="KW-0732">Signal</keyword>
<dbReference type="CDD" id="cd08493">
    <property type="entry name" value="PBP2_DppA_like"/>
    <property type="match status" value="1"/>
</dbReference>
<dbReference type="EMBL" id="CAFB01000039">
    <property type="protein sequence ID" value="CCD29274.1"/>
    <property type="molecule type" value="Genomic_DNA"/>
</dbReference>
<dbReference type="InterPro" id="IPR030678">
    <property type="entry name" value="Peptide/Ni-bd"/>
</dbReference>
<dbReference type="InterPro" id="IPR039424">
    <property type="entry name" value="SBP_5"/>
</dbReference>
<dbReference type="Pfam" id="PF00496">
    <property type="entry name" value="SBP_bac_5"/>
    <property type="match status" value="1"/>
</dbReference>
<evidence type="ECO:0000259" key="3">
    <source>
        <dbReference type="Pfam" id="PF00496"/>
    </source>
</evidence>
<evidence type="ECO:0000313" key="4">
    <source>
        <dbReference type="EMBL" id="CCD29274.1"/>
    </source>
</evidence>
<evidence type="ECO:0000256" key="2">
    <source>
        <dbReference type="ARBA" id="ARBA00022729"/>
    </source>
</evidence>
<dbReference type="GO" id="GO:0042938">
    <property type="term" value="P:dipeptide transport"/>
    <property type="evidence" value="ECO:0007669"/>
    <property type="project" value="TreeGrafter"/>
</dbReference>
<dbReference type="STRING" id="1070319.CAGGBEG34_220022"/>
<name>G2J927_9BURK</name>
<dbReference type="PROSITE" id="PS01040">
    <property type="entry name" value="SBP_BACTERIAL_5"/>
    <property type="match status" value="1"/>
</dbReference>
<dbReference type="PANTHER" id="PTHR30290:SF38">
    <property type="entry name" value="D,D-DIPEPTIDE-BINDING PERIPLASMIC PROTEIN DDPA-RELATED"/>
    <property type="match status" value="1"/>
</dbReference>
<dbReference type="Gene3D" id="3.90.76.10">
    <property type="entry name" value="Dipeptide-binding Protein, Domain 1"/>
    <property type="match status" value="1"/>
</dbReference>
<accession>G2J927</accession>
<comment type="similarity">
    <text evidence="1">Belongs to the bacterial solute-binding protein 5 family.</text>
</comment>
<dbReference type="GO" id="GO:1904680">
    <property type="term" value="F:peptide transmembrane transporter activity"/>
    <property type="evidence" value="ECO:0007669"/>
    <property type="project" value="TreeGrafter"/>
</dbReference>
<dbReference type="eggNOG" id="COG0747">
    <property type="taxonomic scope" value="Bacteria"/>
</dbReference>
<protein>
    <submittedName>
        <fullName evidence="4">Periplasmic dipeptide transport protein (Dipeptide-binding protein) (DBP)</fullName>
    </submittedName>
</protein>
<dbReference type="GO" id="GO:0043190">
    <property type="term" value="C:ATP-binding cassette (ABC) transporter complex"/>
    <property type="evidence" value="ECO:0007669"/>
    <property type="project" value="InterPro"/>
</dbReference>
<evidence type="ECO:0000313" key="5">
    <source>
        <dbReference type="Proteomes" id="UP000054051"/>
    </source>
</evidence>
<dbReference type="InterPro" id="IPR023765">
    <property type="entry name" value="SBP_5_CS"/>
</dbReference>
<reference evidence="4 5" key="1">
    <citation type="submission" date="2011-08" db="EMBL/GenBank/DDBJ databases">
        <title>The genome of the obligate endobacterium of an arbuscular mycorrhizal fungus reveals an interphylum network of nutritional interactions.</title>
        <authorList>
            <person name="Ghignone S."/>
            <person name="Salvioli A."/>
            <person name="Anca I."/>
            <person name="Lumini E."/>
            <person name="Ortu G."/>
            <person name="Petiti L."/>
            <person name="Cruveiller S."/>
            <person name="Bianciotto V."/>
            <person name="Piffanelli P."/>
            <person name="Lanfranco L."/>
            <person name="Bonfante P."/>
        </authorList>
    </citation>
    <scope>NUCLEOTIDE SEQUENCE [LARGE SCALE GENOMIC DNA]</scope>
    <source>
        <strain evidence="4 5">BEG34</strain>
    </source>
</reference>
<gene>
    <name evidence="4" type="primary">dppA</name>
    <name evidence="4" type="ORF">CAGGBEG34_220022</name>
</gene>
<keyword evidence="5" id="KW-1185">Reference proteome</keyword>
<dbReference type="PIRSF" id="PIRSF002741">
    <property type="entry name" value="MppA"/>
    <property type="match status" value="1"/>
</dbReference>
<comment type="caution">
    <text evidence="4">The sequence shown here is derived from an EMBL/GenBank/DDBJ whole genome shotgun (WGS) entry which is preliminary data.</text>
</comment>
<dbReference type="SUPFAM" id="SSF53850">
    <property type="entry name" value="Periplasmic binding protein-like II"/>
    <property type="match status" value="1"/>
</dbReference>
<dbReference type="GO" id="GO:0030288">
    <property type="term" value="C:outer membrane-bounded periplasmic space"/>
    <property type="evidence" value="ECO:0007669"/>
    <property type="project" value="TreeGrafter"/>
</dbReference>
<sequence length="521" mass="59244">MSAHTTLPNKTLVYCSEGSPAGFDPGRYSSGVEYSAVAETVFNRLLDFDLNSETPKIQPSLAERWKISKEGRVYTFWLRHGVKFHVTPWFMPSREFNGEDVVFTFERMRNLEMPFRKAYLAEFPYWHYTGFDQLVEKIELPDRFNPYIVRFTLKSPNAVFLSNLAAPPASILSAEYAAQLLKSGAPSDMNRRPVGTGPFIFEKYVKDESIRYAGNPEYWKPEDVKLSKLVFSIIPEAAVRVQKLKSNECQISVYPRLVDIAALQSDPNIEVLSKPAFGMSYVAYNVTHPPLDKVLVRRALDMAINKKAIIDAVYEGRAQAAVAPMPPVQWAYDKSLKDAPRNSKRAKAFLTQAGYPNGFKITLWAPSLQRPYNPSPKLMAEMIQSDWAKIGVKADIVQRHDFADYIKRTGKGEHDAMLAGKIIDNGDVDNWLGEYGCRGVGTANYSLWCYKPFDDLVQQAVHITDLHQRTQRYLKAQKIFKQEQPFTPIAYPIVYQPIRKNVTGFRIHPFGPTQFNGVSLR</sequence>
<organism evidence="4 5">
    <name type="scientific">Candidatus Glomeribacter gigasporarum BEG34</name>
    <dbReference type="NCBI Taxonomy" id="1070319"/>
    <lineage>
        <taxon>Bacteria</taxon>
        <taxon>Pseudomonadati</taxon>
        <taxon>Pseudomonadota</taxon>
        <taxon>Betaproteobacteria</taxon>
        <taxon>Burkholderiales</taxon>
        <taxon>Burkholderiaceae</taxon>
        <taxon>Candidatus Glomeribacter</taxon>
    </lineage>
</organism>
<dbReference type="AlphaFoldDB" id="G2J927"/>
<proteinExistence type="inferred from homology"/>
<dbReference type="Gene3D" id="3.10.105.10">
    <property type="entry name" value="Dipeptide-binding Protein, Domain 3"/>
    <property type="match status" value="1"/>
</dbReference>
<dbReference type="PANTHER" id="PTHR30290">
    <property type="entry name" value="PERIPLASMIC BINDING COMPONENT OF ABC TRANSPORTER"/>
    <property type="match status" value="1"/>
</dbReference>
<dbReference type="Proteomes" id="UP000054051">
    <property type="component" value="Unassembled WGS sequence"/>
</dbReference>
<dbReference type="InterPro" id="IPR000914">
    <property type="entry name" value="SBP_5_dom"/>
</dbReference>